<dbReference type="Gene3D" id="3.40.50.300">
    <property type="entry name" value="P-loop containing nucleotide triphosphate hydrolases"/>
    <property type="match status" value="1"/>
</dbReference>
<reference evidence="1" key="1">
    <citation type="submission" date="2019-03" db="EMBL/GenBank/DDBJ databases">
        <title>Improved annotation for the trematode Fasciola hepatica.</title>
        <authorList>
            <person name="Choi Y.-J."/>
            <person name="Martin J."/>
            <person name="Mitreva M."/>
        </authorList>
    </citation>
    <scope>NUCLEOTIDE SEQUENCE [LARGE SCALE GENOMIC DNA]</scope>
</reference>
<dbReference type="AlphaFoldDB" id="A0A4E0R1V5"/>
<evidence type="ECO:0000313" key="2">
    <source>
        <dbReference type="Proteomes" id="UP000230066"/>
    </source>
</evidence>
<name>A0A4E0R1V5_FASHE</name>
<dbReference type="Pfam" id="PF17784">
    <property type="entry name" value="Sulfotransfer_4"/>
    <property type="match status" value="1"/>
</dbReference>
<dbReference type="EMBL" id="JXXN02003709">
    <property type="protein sequence ID" value="THD21255.1"/>
    <property type="molecule type" value="Genomic_DNA"/>
</dbReference>
<accession>A0A4E0R1V5</accession>
<organism evidence="1 2">
    <name type="scientific">Fasciola hepatica</name>
    <name type="common">Liver fluke</name>
    <dbReference type="NCBI Taxonomy" id="6192"/>
    <lineage>
        <taxon>Eukaryota</taxon>
        <taxon>Metazoa</taxon>
        <taxon>Spiralia</taxon>
        <taxon>Lophotrochozoa</taxon>
        <taxon>Platyhelminthes</taxon>
        <taxon>Trematoda</taxon>
        <taxon>Digenea</taxon>
        <taxon>Plagiorchiida</taxon>
        <taxon>Echinostomata</taxon>
        <taxon>Echinostomatoidea</taxon>
        <taxon>Fasciolidae</taxon>
        <taxon>Fasciola</taxon>
    </lineage>
</organism>
<dbReference type="InterPro" id="IPR027417">
    <property type="entry name" value="P-loop_NTPase"/>
</dbReference>
<dbReference type="InterPro" id="IPR040632">
    <property type="entry name" value="Sulfotransfer_4"/>
</dbReference>
<gene>
    <name evidence="1" type="ORF">D915_008193</name>
</gene>
<dbReference type="PANTHER" id="PTHR36978">
    <property type="entry name" value="P-LOOP CONTAINING NUCLEOTIDE TRIPHOSPHATE HYDROLASE"/>
    <property type="match status" value="1"/>
</dbReference>
<comment type="caution">
    <text evidence="1">The sequence shown here is derived from an EMBL/GenBank/DDBJ whole genome shotgun (WGS) entry which is preliminary data.</text>
</comment>
<proteinExistence type="predicted"/>
<dbReference type="PANTHER" id="PTHR36978:SF4">
    <property type="entry name" value="P-LOOP CONTAINING NUCLEOSIDE TRIPHOSPHATE HYDROLASE PROTEIN"/>
    <property type="match status" value="1"/>
</dbReference>
<dbReference type="Proteomes" id="UP000230066">
    <property type="component" value="Unassembled WGS sequence"/>
</dbReference>
<dbReference type="SUPFAM" id="SSF52540">
    <property type="entry name" value="P-loop containing nucleoside triphosphate hydrolases"/>
    <property type="match status" value="1"/>
</dbReference>
<keyword evidence="2" id="KW-1185">Reference proteome</keyword>
<protein>
    <submittedName>
        <fullName evidence="1">NAD dependent epimerase/dehydratase</fullName>
    </submittedName>
</protein>
<sequence length="237" mass="26839">MYQTNLTPAESPVLIGLGMGRTGTTSLKLALETLLKRPCYHSSVVREQNPAHILTWQHIFQQLLADPQAEIIPEQIYSILDGFSASTGHPACALHRPLMEIYPKTKFVLGIRDSKSWLESLRATVLPKQGIKMPNQSSTLACFGAGFLQANTLSFRHSLGWDVDLDEDDVLMRSFEKRTEEIIKTIPSDRLLVYRIEQGWQPLCEFLQVPVPDLPFPWVNTREQFAAQWSSLLTEDC</sequence>
<evidence type="ECO:0000313" key="1">
    <source>
        <dbReference type="EMBL" id="THD21255.1"/>
    </source>
</evidence>